<dbReference type="Proteomes" id="UP000590749">
    <property type="component" value="Unassembled WGS sequence"/>
</dbReference>
<feature type="transmembrane region" description="Helical" evidence="1">
    <location>
        <begin position="12"/>
        <end position="30"/>
    </location>
</feature>
<reference evidence="2 3" key="1">
    <citation type="submission" date="2020-08" db="EMBL/GenBank/DDBJ databases">
        <title>Genomic Encyclopedia of Type Strains, Phase III (KMG-III): the genomes of soil and plant-associated and newly described type strains.</title>
        <authorList>
            <person name="Whitman W."/>
        </authorList>
    </citation>
    <scope>NUCLEOTIDE SEQUENCE [LARGE SCALE GENOMIC DNA]</scope>
    <source>
        <strain evidence="2 3">CECT 3287</strain>
    </source>
</reference>
<keyword evidence="1" id="KW-0472">Membrane</keyword>
<keyword evidence="1" id="KW-1133">Transmembrane helix</keyword>
<sequence>MNAYHAAARRPLPALLAALLVAVITGVAVQTVDQPMIWSLLLLGSFLLALVLCVMGILLRDRSGVPLAPTGEMAFETPVSPYATCLAAAHTLMWVPLGISETVGDLVRGELEWPRDVFIALFAALLIVTAWIMALLSRGIRVEAAGVWRRGPWRDQMIRWDELTVPGAITAGGRRWIPAVRLRRASGRTILVPTPHPGRLATILREYAADPGRRAAIGTVAESGRIAR</sequence>
<keyword evidence="3" id="KW-1185">Reference proteome</keyword>
<evidence type="ECO:0000256" key="1">
    <source>
        <dbReference type="SAM" id="Phobius"/>
    </source>
</evidence>
<dbReference type="RefSeq" id="WP_183221960.1">
    <property type="nucleotide sequence ID" value="NZ_BMPW01000007.1"/>
</dbReference>
<evidence type="ECO:0008006" key="4">
    <source>
        <dbReference type="Google" id="ProtNLM"/>
    </source>
</evidence>
<name>A0A7W5FFM2_9ACTN</name>
<gene>
    <name evidence="2" type="ORF">FHR83_004192</name>
</gene>
<evidence type="ECO:0000313" key="2">
    <source>
        <dbReference type="EMBL" id="MBB3096522.1"/>
    </source>
</evidence>
<comment type="caution">
    <text evidence="2">The sequence shown here is derived from an EMBL/GenBank/DDBJ whole genome shotgun (WGS) entry which is preliminary data.</text>
</comment>
<protein>
    <recommendedName>
        <fullName evidence="4">PH domain-containing protein</fullName>
    </recommendedName>
</protein>
<feature type="transmembrane region" description="Helical" evidence="1">
    <location>
        <begin position="79"/>
        <end position="97"/>
    </location>
</feature>
<dbReference type="AlphaFoldDB" id="A0A7W5FFM2"/>
<accession>A0A7W5FFM2</accession>
<organism evidence="2 3">
    <name type="scientific">Actinoplanes campanulatus</name>
    <dbReference type="NCBI Taxonomy" id="113559"/>
    <lineage>
        <taxon>Bacteria</taxon>
        <taxon>Bacillati</taxon>
        <taxon>Actinomycetota</taxon>
        <taxon>Actinomycetes</taxon>
        <taxon>Micromonosporales</taxon>
        <taxon>Micromonosporaceae</taxon>
        <taxon>Actinoplanes</taxon>
    </lineage>
</organism>
<evidence type="ECO:0000313" key="3">
    <source>
        <dbReference type="Proteomes" id="UP000590749"/>
    </source>
</evidence>
<feature type="transmembrane region" description="Helical" evidence="1">
    <location>
        <begin position="117"/>
        <end position="136"/>
    </location>
</feature>
<dbReference type="EMBL" id="JACHXF010000008">
    <property type="protein sequence ID" value="MBB3096522.1"/>
    <property type="molecule type" value="Genomic_DNA"/>
</dbReference>
<keyword evidence="1" id="KW-0812">Transmembrane</keyword>
<feature type="transmembrane region" description="Helical" evidence="1">
    <location>
        <begin position="36"/>
        <end position="59"/>
    </location>
</feature>
<proteinExistence type="predicted"/>